<dbReference type="Pfam" id="PF13359">
    <property type="entry name" value="DDE_Tnp_4"/>
    <property type="match status" value="1"/>
</dbReference>
<keyword evidence="5" id="KW-0479">Metal-binding</keyword>
<dbReference type="PANTHER" id="PTHR22930">
    <property type="match status" value="1"/>
</dbReference>
<proteinExistence type="inferred from homology"/>
<dbReference type="RefSeq" id="XP_026272746.1">
    <property type="nucleotide sequence ID" value="XM_026416961.2"/>
</dbReference>
<evidence type="ECO:0000313" key="10">
    <source>
        <dbReference type="RefSeq" id="XP_026272746.1"/>
    </source>
</evidence>
<comment type="cofactor">
    <cofactor evidence="1">
        <name>a divalent metal cation</name>
        <dbReference type="ChEBI" id="CHEBI:60240"/>
    </cofactor>
</comment>
<comment type="subcellular location">
    <subcellularLocation>
        <location evidence="2">Nucleus</location>
    </subcellularLocation>
</comment>
<dbReference type="OrthoDB" id="7533971at2759"/>
<dbReference type="GO" id="GO:0004518">
    <property type="term" value="F:nuclease activity"/>
    <property type="evidence" value="ECO:0007669"/>
    <property type="project" value="UniProtKB-KW"/>
</dbReference>
<dbReference type="InterPro" id="IPR045249">
    <property type="entry name" value="HARBI1-like"/>
</dbReference>
<dbReference type="GO" id="GO:0005634">
    <property type="term" value="C:nucleus"/>
    <property type="evidence" value="ECO:0007669"/>
    <property type="project" value="UniProtKB-SubCell"/>
</dbReference>
<name>A0A6J1S1R2_FRAOC</name>
<accession>A0A6J1S1R2</accession>
<organism evidence="9 10">
    <name type="scientific">Frankliniella occidentalis</name>
    <name type="common">Western flower thrips</name>
    <name type="synonym">Euthrips occidentalis</name>
    <dbReference type="NCBI Taxonomy" id="133901"/>
    <lineage>
        <taxon>Eukaryota</taxon>
        <taxon>Metazoa</taxon>
        <taxon>Ecdysozoa</taxon>
        <taxon>Arthropoda</taxon>
        <taxon>Hexapoda</taxon>
        <taxon>Insecta</taxon>
        <taxon>Pterygota</taxon>
        <taxon>Neoptera</taxon>
        <taxon>Paraneoptera</taxon>
        <taxon>Thysanoptera</taxon>
        <taxon>Terebrantia</taxon>
        <taxon>Thripoidea</taxon>
        <taxon>Thripidae</taxon>
        <taxon>Frankliniella</taxon>
    </lineage>
</organism>
<dbReference type="GeneID" id="113202631"/>
<dbReference type="KEGG" id="foc:113202631"/>
<evidence type="ECO:0000256" key="4">
    <source>
        <dbReference type="ARBA" id="ARBA00022722"/>
    </source>
</evidence>
<sequence>MNPERLRMVMAVVEDVFFGGDDDDDLLLATVSASSSSYGLVLKKKREEHFRLGHLSGDINDWIPRYLDADFHDRFRMKKDSFWALADVVRPLYPQKLLRGSAPLVDCNKAILMTLTYLGLQISMDEVGDRFGVAVSTVHKEVYLVVKILCDLKTRYIVWPTQNECTIIENQFRERAGFPGVIGAIDGCHVHVLAPARDQAAYNDRKMSHSIILQGICTATKIFTNVSIGTPGSRHDCTAMALSSIHRKIVSEGPKSVIYEDRFHLIGDKAYPNRCWLMAPYKDNGNLTRRQKKYNYHHSQTRVVIEHTFGLLKGRWRRLLALGLKDVAEDTNFILAACVLHNFCYLRNDLVIQEMAGDARRVEQQAFAFNDQQSKEVGSQKREEICDIVG</sequence>
<evidence type="ECO:0000256" key="1">
    <source>
        <dbReference type="ARBA" id="ARBA00001968"/>
    </source>
</evidence>
<keyword evidence="7" id="KW-0539">Nucleus</keyword>
<evidence type="ECO:0000256" key="5">
    <source>
        <dbReference type="ARBA" id="ARBA00022723"/>
    </source>
</evidence>
<keyword evidence="9" id="KW-1185">Reference proteome</keyword>
<dbReference type="AlphaFoldDB" id="A0A6J1S1R2"/>
<evidence type="ECO:0000256" key="7">
    <source>
        <dbReference type="ARBA" id="ARBA00023242"/>
    </source>
</evidence>
<dbReference type="PANTHER" id="PTHR22930:SF292">
    <property type="entry name" value="DDE TNP4 DOMAIN-CONTAINING PROTEIN"/>
    <property type="match status" value="1"/>
</dbReference>
<evidence type="ECO:0000313" key="9">
    <source>
        <dbReference type="Proteomes" id="UP000504606"/>
    </source>
</evidence>
<evidence type="ECO:0000259" key="8">
    <source>
        <dbReference type="Pfam" id="PF13359"/>
    </source>
</evidence>
<evidence type="ECO:0000256" key="2">
    <source>
        <dbReference type="ARBA" id="ARBA00004123"/>
    </source>
</evidence>
<dbReference type="InterPro" id="IPR027806">
    <property type="entry name" value="HARBI1_dom"/>
</dbReference>
<dbReference type="Proteomes" id="UP000504606">
    <property type="component" value="Unplaced"/>
</dbReference>
<dbReference type="GO" id="GO:0016787">
    <property type="term" value="F:hydrolase activity"/>
    <property type="evidence" value="ECO:0007669"/>
    <property type="project" value="UniProtKB-KW"/>
</dbReference>
<comment type="similarity">
    <text evidence="3">Belongs to the HARBI1 family.</text>
</comment>
<keyword evidence="4" id="KW-0540">Nuclease</keyword>
<keyword evidence="6" id="KW-0378">Hydrolase</keyword>
<evidence type="ECO:0000256" key="6">
    <source>
        <dbReference type="ARBA" id="ARBA00022801"/>
    </source>
</evidence>
<gene>
    <name evidence="10" type="primary">LOC113202631</name>
</gene>
<dbReference type="GO" id="GO:0046872">
    <property type="term" value="F:metal ion binding"/>
    <property type="evidence" value="ECO:0007669"/>
    <property type="project" value="UniProtKB-KW"/>
</dbReference>
<reference evidence="10" key="1">
    <citation type="submission" date="2025-08" db="UniProtKB">
        <authorList>
            <consortium name="RefSeq"/>
        </authorList>
    </citation>
    <scope>IDENTIFICATION</scope>
    <source>
        <tissue evidence="10">Whole organism</tissue>
    </source>
</reference>
<protein>
    <submittedName>
        <fullName evidence="10">Nuclease HARBI1 isoform X1</fullName>
    </submittedName>
</protein>
<feature type="domain" description="DDE Tnp4" evidence="8">
    <location>
        <begin position="185"/>
        <end position="342"/>
    </location>
</feature>
<evidence type="ECO:0000256" key="3">
    <source>
        <dbReference type="ARBA" id="ARBA00006958"/>
    </source>
</evidence>